<evidence type="ECO:0000256" key="1">
    <source>
        <dbReference type="SAM" id="MobiDB-lite"/>
    </source>
</evidence>
<name>A0AAE1GD04_PETCI</name>
<feature type="compositionally biased region" description="Basic and acidic residues" evidence="1">
    <location>
        <begin position="79"/>
        <end position="92"/>
    </location>
</feature>
<reference evidence="2" key="1">
    <citation type="submission" date="2023-10" db="EMBL/GenBank/DDBJ databases">
        <title>Genome assemblies of two species of porcelain crab, Petrolisthes cinctipes and Petrolisthes manimaculis (Anomura: Porcellanidae).</title>
        <authorList>
            <person name="Angst P."/>
        </authorList>
    </citation>
    <scope>NUCLEOTIDE SEQUENCE</scope>
    <source>
        <strain evidence="2">PB745_01</strain>
        <tissue evidence="2">Gill</tissue>
    </source>
</reference>
<accession>A0AAE1GD04</accession>
<evidence type="ECO:0000313" key="3">
    <source>
        <dbReference type="Proteomes" id="UP001286313"/>
    </source>
</evidence>
<feature type="region of interest" description="Disordered" evidence="1">
    <location>
        <begin position="59"/>
        <end position="92"/>
    </location>
</feature>
<protein>
    <submittedName>
        <fullName evidence="2">Uncharacterized protein</fullName>
    </submittedName>
</protein>
<gene>
    <name evidence="2" type="ORF">Pcinc_006504</name>
</gene>
<organism evidence="2 3">
    <name type="scientific">Petrolisthes cinctipes</name>
    <name type="common">Flat porcelain crab</name>
    <dbReference type="NCBI Taxonomy" id="88211"/>
    <lineage>
        <taxon>Eukaryota</taxon>
        <taxon>Metazoa</taxon>
        <taxon>Ecdysozoa</taxon>
        <taxon>Arthropoda</taxon>
        <taxon>Crustacea</taxon>
        <taxon>Multicrustacea</taxon>
        <taxon>Malacostraca</taxon>
        <taxon>Eumalacostraca</taxon>
        <taxon>Eucarida</taxon>
        <taxon>Decapoda</taxon>
        <taxon>Pleocyemata</taxon>
        <taxon>Anomura</taxon>
        <taxon>Galatheoidea</taxon>
        <taxon>Porcellanidae</taxon>
        <taxon>Petrolisthes</taxon>
    </lineage>
</organism>
<dbReference type="AlphaFoldDB" id="A0AAE1GD04"/>
<proteinExistence type="predicted"/>
<evidence type="ECO:0000313" key="2">
    <source>
        <dbReference type="EMBL" id="KAK3889532.1"/>
    </source>
</evidence>
<dbReference type="Proteomes" id="UP001286313">
    <property type="component" value="Unassembled WGS sequence"/>
</dbReference>
<keyword evidence="3" id="KW-1185">Reference proteome</keyword>
<dbReference type="EMBL" id="JAWQEG010000481">
    <property type="protein sequence ID" value="KAK3889532.1"/>
    <property type="molecule type" value="Genomic_DNA"/>
</dbReference>
<comment type="caution">
    <text evidence="2">The sequence shown here is derived from an EMBL/GenBank/DDBJ whole genome shotgun (WGS) entry which is preliminary data.</text>
</comment>
<feature type="compositionally biased region" description="Basic residues" evidence="1">
    <location>
        <begin position="63"/>
        <end position="78"/>
    </location>
</feature>
<sequence length="92" mass="10586">MKHFIQSCGIVCQDKVLLMRTCQFSISNTVLQHNDGYTTASMISELGLQAGSNITAEYFQNKDKKRKRGASRTPRKKSKKEDQDISYRMHTR</sequence>